<feature type="region of interest" description="Disordered" evidence="8">
    <location>
        <begin position="1"/>
        <end position="22"/>
    </location>
</feature>
<dbReference type="PANTHER" id="PTHR21716">
    <property type="entry name" value="TRANSMEMBRANE PROTEIN"/>
    <property type="match status" value="1"/>
</dbReference>
<evidence type="ECO:0000256" key="5">
    <source>
        <dbReference type="ARBA" id="ARBA00022692"/>
    </source>
</evidence>
<accession>A0A6J7L8H4</accession>
<dbReference type="AlphaFoldDB" id="A0A6J7L8H4"/>
<comment type="similarity">
    <text evidence="2">Belongs to the autoinducer-2 exporter (AI-2E) (TC 2.A.86) family.</text>
</comment>
<evidence type="ECO:0000256" key="9">
    <source>
        <dbReference type="SAM" id="Phobius"/>
    </source>
</evidence>
<dbReference type="PANTHER" id="PTHR21716:SF53">
    <property type="entry name" value="PERMEASE PERM-RELATED"/>
    <property type="match status" value="1"/>
</dbReference>
<keyword evidence="5 9" id="KW-0812">Transmembrane</keyword>
<sequence length="468" mass="49418">MSDVSDQPSRRDGTEESEESRRRRLFAALGRGDDEDGLTERIVAQWVQARAERRSEPAFTTGPSNFSRAQVPWGLDLAAAWSWRLIVIVVAGLGLLWTMRYFAVITLPIAISLLFAAMAVPLVNALRRIGLPRGPASGVVMVLGIGTVALLLTFVGQQVAQGASDLADSVVTGLDQVRDWLRSGPLAVSDSQLDGYIKEIQGAVTDSTGTDGVITRVTEVGTAVGHVVAGFFIVLFSTYFFLADGDRIWSWLVRLAPRAARERVDASGRVAWVSLTQFVRATVLVAMADAIGIMAVAWFLDVPFVVAIGVLVFLGAFVPMIGATIAGSVAILVALVDQSPLTALFMLIGVIGVQQIEGHILQPFLMGRFVSLHPLGVIVAIGCGVLVAGIAGALIAVPLAAAANAVAQHLATYTGVGDEADEALLDDLATDGIPPDAVPDNDSPVGESAERENHPDLQPDPAPHKDPS</sequence>
<proteinExistence type="inferred from homology"/>
<keyword evidence="7 9" id="KW-0472">Membrane</keyword>
<evidence type="ECO:0000256" key="4">
    <source>
        <dbReference type="ARBA" id="ARBA00022475"/>
    </source>
</evidence>
<dbReference type="GO" id="GO:0005886">
    <property type="term" value="C:plasma membrane"/>
    <property type="evidence" value="ECO:0007669"/>
    <property type="project" value="UniProtKB-SubCell"/>
</dbReference>
<evidence type="ECO:0000256" key="3">
    <source>
        <dbReference type="ARBA" id="ARBA00022448"/>
    </source>
</evidence>
<evidence type="ECO:0000256" key="1">
    <source>
        <dbReference type="ARBA" id="ARBA00004651"/>
    </source>
</evidence>
<evidence type="ECO:0000256" key="8">
    <source>
        <dbReference type="SAM" id="MobiDB-lite"/>
    </source>
</evidence>
<gene>
    <name evidence="10" type="ORF">UFOPK3662_03299</name>
</gene>
<feature type="transmembrane region" description="Helical" evidence="9">
    <location>
        <begin position="73"/>
        <end position="95"/>
    </location>
</feature>
<dbReference type="Pfam" id="PF01594">
    <property type="entry name" value="AI-2E_transport"/>
    <property type="match status" value="1"/>
</dbReference>
<keyword evidence="4" id="KW-1003">Cell membrane</keyword>
<comment type="subcellular location">
    <subcellularLocation>
        <location evidence="1">Cell membrane</location>
        <topology evidence="1">Multi-pass membrane protein</topology>
    </subcellularLocation>
</comment>
<feature type="transmembrane region" description="Helical" evidence="9">
    <location>
        <begin position="223"/>
        <end position="242"/>
    </location>
</feature>
<dbReference type="InterPro" id="IPR002549">
    <property type="entry name" value="AI-2E-like"/>
</dbReference>
<keyword evidence="3" id="KW-0813">Transport</keyword>
<evidence type="ECO:0000313" key="10">
    <source>
        <dbReference type="EMBL" id="CAB4961984.1"/>
    </source>
</evidence>
<organism evidence="10">
    <name type="scientific">freshwater metagenome</name>
    <dbReference type="NCBI Taxonomy" id="449393"/>
    <lineage>
        <taxon>unclassified sequences</taxon>
        <taxon>metagenomes</taxon>
        <taxon>ecological metagenomes</taxon>
    </lineage>
</organism>
<feature type="transmembrane region" description="Helical" evidence="9">
    <location>
        <begin position="101"/>
        <end position="126"/>
    </location>
</feature>
<feature type="region of interest" description="Disordered" evidence="8">
    <location>
        <begin position="427"/>
        <end position="468"/>
    </location>
</feature>
<feature type="transmembrane region" description="Helical" evidence="9">
    <location>
        <begin position="138"/>
        <end position="156"/>
    </location>
</feature>
<evidence type="ECO:0000256" key="2">
    <source>
        <dbReference type="ARBA" id="ARBA00009773"/>
    </source>
</evidence>
<feature type="transmembrane region" description="Helical" evidence="9">
    <location>
        <begin position="343"/>
        <end position="365"/>
    </location>
</feature>
<feature type="transmembrane region" description="Helical" evidence="9">
    <location>
        <begin position="306"/>
        <end position="336"/>
    </location>
</feature>
<dbReference type="EMBL" id="CAFBMW010000038">
    <property type="protein sequence ID" value="CAB4961984.1"/>
    <property type="molecule type" value="Genomic_DNA"/>
</dbReference>
<protein>
    <submittedName>
        <fullName evidence="10">Unannotated protein</fullName>
    </submittedName>
</protein>
<evidence type="ECO:0000256" key="6">
    <source>
        <dbReference type="ARBA" id="ARBA00022989"/>
    </source>
</evidence>
<evidence type="ECO:0000256" key="7">
    <source>
        <dbReference type="ARBA" id="ARBA00023136"/>
    </source>
</evidence>
<name>A0A6J7L8H4_9ZZZZ</name>
<dbReference type="GO" id="GO:0055085">
    <property type="term" value="P:transmembrane transport"/>
    <property type="evidence" value="ECO:0007669"/>
    <property type="project" value="TreeGrafter"/>
</dbReference>
<keyword evidence="6 9" id="KW-1133">Transmembrane helix</keyword>
<feature type="compositionally biased region" description="Basic and acidic residues" evidence="8">
    <location>
        <begin position="448"/>
        <end position="468"/>
    </location>
</feature>
<reference evidence="10" key="1">
    <citation type="submission" date="2020-05" db="EMBL/GenBank/DDBJ databases">
        <authorList>
            <person name="Chiriac C."/>
            <person name="Salcher M."/>
            <person name="Ghai R."/>
            <person name="Kavagutti S V."/>
        </authorList>
    </citation>
    <scope>NUCLEOTIDE SEQUENCE</scope>
</reference>
<feature type="transmembrane region" description="Helical" evidence="9">
    <location>
        <begin position="377"/>
        <end position="401"/>
    </location>
</feature>
<feature type="transmembrane region" description="Helical" evidence="9">
    <location>
        <begin position="278"/>
        <end position="300"/>
    </location>
</feature>